<accession>A0A0V0QKM5</accession>
<dbReference type="EMBL" id="LDAU01000151">
    <property type="protein sequence ID" value="KRX02798.1"/>
    <property type="molecule type" value="Genomic_DNA"/>
</dbReference>
<dbReference type="FunCoup" id="A0A0V0QKM5">
    <property type="interactions" value="23"/>
</dbReference>
<dbReference type="InterPro" id="IPR032675">
    <property type="entry name" value="LRR_dom_sf"/>
</dbReference>
<dbReference type="InterPro" id="IPR025875">
    <property type="entry name" value="Leu-rich_rpt_4"/>
</dbReference>
<dbReference type="InterPro" id="IPR001611">
    <property type="entry name" value="Leu-rich_rpt"/>
</dbReference>
<evidence type="ECO:0000256" key="4">
    <source>
        <dbReference type="ARBA" id="ARBA00022701"/>
    </source>
</evidence>
<keyword evidence="3" id="KW-0433">Leucine-rich repeat</keyword>
<keyword evidence="6" id="KW-0243">Dynein</keyword>
<keyword evidence="5" id="KW-0677">Repeat</keyword>
<keyword evidence="7" id="KW-0505">Motor protein</keyword>
<organism evidence="12 13">
    <name type="scientific">Pseudocohnilembus persalinus</name>
    <name type="common">Ciliate</name>
    <dbReference type="NCBI Taxonomy" id="266149"/>
    <lineage>
        <taxon>Eukaryota</taxon>
        <taxon>Sar</taxon>
        <taxon>Alveolata</taxon>
        <taxon>Ciliophora</taxon>
        <taxon>Intramacronucleata</taxon>
        <taxon>Oligohymenophorea</taxon>
        <taxon>Scuticociliatia</taxon>
        <taxon>Philasterida</taxon>
        <taxon>Pseudocohnilembidae</taxon>
        <taxon>Pseudocohnilembus</taxon>
    </lineage>
</organism>
<dbReference type="PANTHER" id="PTHR15454:SF73">
    <property type="entry name" value="DYNEIN AXONEMAL LIGHT CHAIN 1"/>
    <property type="match status" value="1"/>
</dbReference>
<evidence type="ECO:0000256" key="8">
    <source>
        <dbReference type="ARBA" id="ARBA00023212"/>
    </source>
</evidence>
<keyword evidence="8" id="KW-0206">Cytoskeleton</keyword>
<evidence type="ECO:0000313" key="12">
    <source>
        <dbReference type="EMBL" id="KRX02798.1"/>
    </source>
</evidence>
<sequence>MSKDKMTCQKAIQQWETENQQSAQEAEVIKLNFMVPPIEKLDVGQLNQLTKCKQLALSSNCIEKMINLPQLRNLEILSLGRNQIKKISGLEEIGSTLKELWISYNLIEKLDGLNHCQKLQTLYISNNKIKNWDEIDKLKELPELANTNFIGNPLYDQIEKEQYLFVLKRLPQLKNVDGKIVDANIQDKVKSLPDQ</sequence>
<comment type="caution">
    <text evidence="12">The sequence shown here is derived from an EMBL/GenBank/DDBJ whole genome shotgun (WGS) entry which is preliminary data.</text>
</comment>
<comment type="similarity">
    <text evidence="10">Belongs to the dynein light chain LC1-type family.</text>
</comment>
<evidence type="ECO:0000256" key="6">
    <source>
        <dbReference type="ARBA" id="ARBA00023017"/>
    </source>
</evidence>
<keyword evidence="13" id="KW-1185">Reference proteome</keyword>
<dbReference type="OMA" id="NCERISM"/>
<evidence type="ECO:0000313" key="13">
    <source>
        <dbReference type="Proteomes" id="UP000054937"/>
    </source>
</evidence>
<evidence type="ECO:0000256" key="9">
    <source>
        <dbReference type="ARBA" id="ARBA00023273"/>
    </source>
</evidence>
<dbReference type="FunFam" id="3.80.10.10:FF:000049">
    <property type="entry name" value="Dynein light chain 1"/>
    <property type="match status" value="1"/>
</dbReference>
<protein>
    <recommendedName>
        <fullName evidence="11">Dynein axonemal light chain 1</fullName>
    </recommendedName>
</protein>
<reference evidence="12 13" key="1">
    <citation type="journal article" date="2015" name="Sci. Rep.">
        <title>Genome of the facultative scuticociliatosis pathogen Pseudocohnilembus persalinus provides insight into its virulence through horizontal gene transfer.</title>
        <authorList>
            <person name="Xiong J."/>
            <person name="Wang G."/>
            <person name="Cheng J."/>
            <person name="Tian M."/>
            <person name="Pan X."/>
            <person name="Warren A."/>
            <person name="Jiang C."/>
            <person name="Yuan D."/>
            <person name="Miao W."/>
        </authorList>
    </citation>
    <scope>NUCLEOTIDE SEQUENCE [LARGE SCALE GENOMIC DNA]</scope>
    <source>
        <strain evidence="12">36N120E</strain>
    </source>
</reference>
<dbReference type="GO" id="GO:0030286">
    <property type="term" value="C:dynein complex"/>
    <property type="evidence" value="ECO:0007669"/>
    <property type="project" value="UniProtKB-KW"/>
</dbReference>
<comment type="subcellular location">
    <subcellularLocation>
        <location evidence="1">Cytoplasm</location>
        <location evidence="1">Cytoskeleton</location>
        <location evidence="1">Cilium axoneme</location>
    </subcellularLocation>
</comment>
<keyword evidence="2" id="KW-0963">Cytoplasm</keyword>
<evidence type="ECO:0000256" key="5">
    <source>
        <dbReference type="ARBA" id="ARBA00022737"/>
    </source>
</evidence>
<evidence type="ECO:0000256" key="3">
    <source>
        <dbReference type="ARBA" id="ARBA00022614"/>
    </source>
</evidence>
<evidence type="ECO:0000256" key="11">
    <source>
        <dbReference type="ARBA" id="ARBA00049760"/>
    </source>
</evidence>
<dbReference type="Gene3D" id="3.80.10.10">
    <property type="entry name" value="Ribonuclease Inhibitor"/>
    <property type="match status" value="1"/>
</dbReference>
<dbReference type="SMART" id="SM00365">
    <property type="entry name" value="LRR_SD22"/>
    <property type="match status" value="4"/>
</dbReference>
<dbReference type="Pfam" id="PF12799">
    <property type="entry name" value="LRR_4"/>
    <property type="match status" value="1"/>
</dbReference>
<dbReference type="Proteomes" id="UP000054937">
    <property type="component" value="Unassembled WGS sequence"/>
</dbReference>
<dbReference type="GO" id="GO:0005930">
    <property type="term" value="C:axoneme"/>
    <property type="evidence" value="ECO:0007669"/>
    <property type="project" value="UniProtKB-SubCell"/>
</dbReference>
<dbReference type="SUPFAM" id="SSF52058">
    <property type="entry name" value="L domain-like"/>
    <property type="match status" value="1"/>
</dbReference>
<dbReference type="AlphaFoldDB" id="A0A0V0QKM5"/>
<evidence type="ECO:0000256" key="7">
    <source>
        <dbReference type="ARBA" id="ARBA00023175"/>
    </source>
</evidence>
<dbReference type="OrthoDB" id="266138at2759"/>
<keyword evidence="9" id="KW-0966">Cell projection</keyword>
<dbReference type="PANTHER" id="PTHR15454">
    <property type="entry name" value="NISCHARIN RELATED"/>
    <property type="match status" value="1"/>
</dbReference>
<name>A0A0V0QKM5_PSEPJ</name>
<evidence type="ECO:0000256" key="1">
    <source>
        <dbReference type="ARBA" id="ARBA00004430"/>
    </source>
</evidence>
<evidence type="ECO:0000256" key="10">
    <source>
        <dbReference type="ARBA" id="ARBA00049659"/>
    </source>
</evidence>
<keyword evidence="4" id="KW-0493">Microtubule</keyword>
<proteinExistence type="inferred from homology"/>
<dbReference type="GO" id="GO:0005874">
    <property type="term" value="C:microtubule"/>
    <property type="evidence" value="ECO:0007669"/>
    <property type="project" value="UniProtKB-KW"/>
</dbReference>
<gene>
    <name evidence="12" type="ORF">PPERSA_04001</name>
</gene>
<dbReference type="PROSITE" id="PS51450">
    <property type="entry name" value="LRR"/>
    <property type="match status" value="3"/>
</dbReference>
<dbReference type="InParanoid" id="A0A0V0QKM5"/>
<evidence type="ECO:0000256" key="2">
    <source>
        <dbReference type="ARBA" id="ARBA00022490"/>
    </source>
</evidence>